<feature type="region of interest" description="Disordered" evidence="1">
    <location>
        <begin position="1"/>
        <end position="27"/>
    </location>
</feature>
<accession>A0ABS4JF80</accession>
<comment type="caution">
    <text evidence="2">The sequence shown here is derived from an EMBL/GenBank/DDBJ whole genome shotgun (WGS) entry which is preliminary data.</text>
</comment>
<gene>
    <name evidence="2" type="ORF">J2Z69_001372</name>
</gene>
<reference evidence="2 3" key="1">
    <citation type="submission" date="2021-03" db="EMBL/GenBank/DDBJ databases">
        <title>Genomic Encyclopedia of Type Strains, Phase IV (KMG-IV): sequencing the most valuable type-strain genomes for metagenomic binning, comparative biology and taxonomic classification.</title>
        <authorList>
            <person name="Goeker M."/>
        </authorList>
    </citation>
    <scope>NUCLEOTIDE SEQUENCE [LARGE SCALE GENOMIC DNA]</scope>
    <source>
        <strain evidence="2 3">DSM 26806</strain>
    </source>
</reference>
<dbReference type="RefSeq" id="WP_209860297.1">
    <property type="nucleotide sequence ID" value="NZ_JAGGLD010000001.1"/>
</dbReference>
<evidence type="ECO:0000256" key="1">
    <source>
        <dbReference type="SAM" id="MobiDB-lite"/>
    </source>
</evidence>
<proteinExistence type="predicted"/>
<sequence length="178" mass="19791">MSVGPTSHAQSNNAPQTSTSSEPQVISAGRSGLRLGQISELTIIAPLKPGGADRLREKLRQSAAHQQERMAKIATVHDMRFVIFDQDTRLLFATAYDGDWDTYIDDFGTQIPDLLNYFFEDVEEFPGIETPGAKDFIAKHQVTASGWYAAYPSQTVRDIWRGQRVVQAFNELIDAAQS</sequence>
<name>A0ABS4JF80_9BACL</name>
<dbReference type="EMBL" id="JAGGLD010000001">
    <property type="protein sequence ID" value="MBP2000353.1"/>
    <property type="molecule type" value="Genomic_DNA"/>
</dbReference>
<keyword evidence="3" id="KW-1185">Reference proteome</keyword>
<organism evidence="2 3">
    <name type="scientific">Paenibacillus shirakamiensis</name>
    <dbReference type="NCBI Taxonomy" id="1265935"/>
    <lineage>
        <taxon>Bacteria</taxon>
        <taxon>Bacillati</taxon>
        <taxon>Bacillota</taxon>
        <taxon>Bacilli</taxon>
        <taxon>Bacillales</taxon>
        <taxon>Paenibacillaceae</taxon>
        <taxon>Paenibacillus</taxon>
    </lineage>
</organism>
<evidence type="ECO:0000313" key="2">
    <source>
        <dbReference type="EMBL" id="MBP2000353.1"/>
    </source>
</evidence>
<dbReference type="Proteomes" id="UP001519288">
    <property type="component" value="Unassembled WGS sequence"/>
</dbReference>
<protein>
    <submittedName>
        <fullName evidence="2">Uncharacterized protein</fullName>
    </submittedName>
</protein>
<evidence type="ECO:0000313" key="3">
    <source>
        <dbReference type="Proteomes" id="UP001519288"/>
    </source>
</evidence>
<feature type="compositionally biased region" description="Polar residues" evidence="1">
    <location>
        <begin position="1"/>
        <end position="24"/>
    </location>
</feature>